<dbReference type="Proteomes" id="UP000287651">
    <property type="component" value="Unassembled WGS sequence"/>
</dbReference>
<name>A0A426ZY09_ENSVE</name>
<proteinExistence type="predicted"/>
<accession>A0A426ZY09</accession>
<sequence length="94" mass="9925">SVTPFEQVGMTSSDFSSSVRVVSPPGSRETSRSDPEVGSSGASSGPPSLVDAKVLRDLEVMMSNHDLNTTVTEGSLAVIREQYSILAEYGLHVP</sequence>
<evidence type="ECO:0000256" key="1">
    <source>
        <dbReference type="SAM" id="MobiDB-lite"/>
    </source>
</evidence>
<evidence type="ECO:0000313" key="3">
    <source>
        <dbReference type="Proteomes" id="UP000287651"/>
    </source>
</evidence>
<reference evidence="2 3" key="1">
    <citation type="journal article" date="2014" name="Agronomy (Basel)">
        <title>A Draft Genome Sequence for Ensete ventricosum, the Drought-Tolerant Tree Against Hunger.</title>
        <authorList>
            <person name="Harrison J."/>
            <person name="Moore K.A."/>
            <person name="Paszkiewicz K."/>
            <person name="Jones T."/>
            <person name="Grant M."/>
            <person name="Ambacheew D."/>
            <person name="Muzemil S."/>
            <person name="Studholme D.J."/>
        </authorList>
    </citation>
    <scope>NUCLEOTIDE SEQUENCE [LARGE SCALE GENOMIC DNA]</scope>
</reference>
<dbReference type="AlphaFoldDB" id="A0A426ZY09"/>
<feature type="compositionally biased region" description="Low complexity" evidence="1">
    <location>
        <begin position="38"/>
        <end position="48"/>
    </location>
</feature>
<comment type="caution">
    <text evidence="2">The sequence shown here is derived from an EMBL/GenBank/DDBJ whole genome shotgun (WGS) entry which is preliminary data.</text>
</comment>
<gene>
    <name evidence="2" type="ORF">B296_00023423</name>
</gene>
<feature type="non-terminal residue" evidence="2">
    <location>
        <position position="1"/>
    </location>
</feature>
<feature type="region of interest" description="Disordered" evidence="1">
    <location>
        <begin position="1"/>
        <end position="49"/>
    </location>
</feature>
<dbReference type="EMBL" id="AMZH03004562">
    <property type="protein sequence ID" value="RRT68841.1"/>
    <property type="molecule type" value="Genomic_DNA"/>
</dbReference>
<protein>
    <submittedName>
        <fullName evidence="2">Uncharacterized protein</fullName>
    </submittedName>
</protein>
<evidence type="ECO:0000313" key="2">
    <source>
        <dbReference type="EMBL" id="RRT68841.1"/>
    </source>
</evidence>
<feature type="compositionally biased region" description="Low complexity" evidence="1">
    <location>
        <begin position="12"/>
        <end position="28"/>
    </location>
</feature>
<organism evidence="2 3">
    <name type="scientific">Ensete ventricosum</name>
    <name type="common">Abyssinian banana</name>
    <name type="synonym">Musa ensete</name>
    <dbReference type="NCBI Taxonomy" id="4639"/>
    <lineage>
        <taxon>Eukaryota</taxon>
        <taxon>Viridiplantae</taxon>
        <taxon>Streptophyta</taxon>
        <taxon>Embryophyta</taxon>
        <taxon>Tracheophyta</taxon>
        <taxon>Spermatophyta</taxon>
        <taxon>Magnoliopsida</taxon>
        <taxon>Liliopsida</taxon>
        <taxon>Zingiberales</taxon>
        <taxon>Musaceae</taxon>
        <taxon>Ensete</taxon>
    </lineage>
</organism>